<dbReference type="Pfam" id="PF13646">
    <property type="entry name" value="HEAT_2"/>
    <property type="match status" value="1"/>
</dbReference>
<proteinExistence type="predicted"/>
<evidence type="ECO:0000313" key="3">
    <source>
        <dbReference type="Proteomes" id="UP000223913"/>
    </source>
</evidence>
<dbReference type="InterPro" id="IPR016024">
    <property type="entry name" value="ARM-type_fold"/>
</dbReference>
<dbReference type="EMBL" id="PDUD01000017">
    <property type="protein sequence ID" value="PHN06622.1"/>
    <property type="molecule type" value="Genomic_DNA"/>
</dbReference>
<reference evidence="2 3" key="1">
    <citation type="submission" date="2017-10" db="EMBL/GenBank/DDBJ databases">
        <title>The draft genome sequence of Lewinella nigricans NBRC 102662.</title>
        <authorList>
            <person name="Wang K."/>
        </authorList>
    </citation>
    <scope>NUCLEOTIDE SEQUENCE [LARGE SCALE GENOMIC DNA]</scope>
    <source>
        <strain evidence="2 3">NBRC 102662</strain>
    </source>
</reference>
<dbReference type="PANTHER" id="PTHR37461">
    <property type="entry name" value="ANTI-SIGMA-K FACTOR RSKA"/>
    <property type="match status" value="1"/>
</dbReference>
<dbReference type="AlphaFoldDB" id="A0A2D0NDQ2"/>
<keyword evidence="1" id="KW-0812">Transmembrane</keyword>
<dbReference type="InterPro" id="IPR051474">
    <property type="entry name" value="Anti-sigma-K/W_factor"/>
</dbReference>
<accession>A0A2D0NDQ2</accession>
<dbReference type="Proteomes" id="UP000223913">
    <property type="component" value="Unassembled WGS sequence"/>
</dbReference>
<protein>
    <recommendedName>
        <fullName evidence="4">HEAT repeat domain-containing protein</fullName>
    </recommendedName>
</protein>
<feature type="transmembrane region" description="Helical" evidence="1">
    <location>
        <begin position="87"/>
        <end position="108"/>
    </location>
</feature>
<organism evidence="2 3">
    <name type="scientific">Flavilitoribacter nigricans (strain ATCC 23147 / DSM 23189 / NBRC 102662 / NCIMB 1420 / SS-2)</name>
    <name type="common">Lewinella nigricans</name>
    <dbReference type="NCBI Taxonomy" id="1122177"/>
    <lineage>
        <taxon>Bacteria</taxon>
        <taxon>Pseudomonadati</taxon>
        <taxon>Bacteroidota</taxon>
        <taxon>Saprospiria</taxon>
        <taxon>Saprospirales</taxon>
        <taxon>Lewinellaceae</taxon>
        <taxon>Flavilitoribacter</taxon>
    </lineage>
</organism>
<dbReference type="SUPFAM" id="SSF48371">
    <property type="entry name" value="ARM repeat"/>
    <property type="match status" value="1"/>
</dbReference>
<evidence type="ECO:0000256" key="1">
    <source>
        <dbReference type="SAM" id="Phobius"/>
    </source>
</evidence>
<gene>
    <name evidence="2" type="ORF">CRP01_09995</name>
</gene>
<dbReference type="Gene3D" id="1.25.10.10">
    <property type="entry name" value="Leucine-rich Repeat Variant"/>
    <property type="match status" value="1"/>
</dbReference>
<name>A0A2D0NDQ2_FLAN2</name>
<dbReference type="GO" id="GO:0016989">
    <property type="term" value="F:sigma factor antagonist activity"/>
    <property type="evidence" value="ECO:0007669"/>
    <property type="project" value="TreeGrafter"/>
</dbReference>
<dbReference type="OrthoDB" id="978644at2"/>
<keyword evidence="1" id="KW-1133">Transmembrane helix</keyword>
<evidence type="ECO:0008006" key="4">
    <source>
        <dbReference type="Google" id="ProtNLM"/>
    </source>
</evidence>
<dbReference type="GO" id="GO:0006417">
    <property type="term" value="P:regulation of translation"/>
    <property type="evidence" value="ECO:0007669"/>
    <property type="project" value="TreeGrafter"/>
</dbReference>
<dbReference type="RefSeq" id="WP_099149878.1">
    <property type="nucleotide sequence ID" value="NZ_PDUD01000017.1"/>
</dbReference>
<keyword evidence="3" id="KW-1185">Reference proteome</keyword>
<evidence type="ECO:0000313" key="2">
    <source>
        <dbReference type="EMBL" id="PHN06622.1"/>
    </source>
</evidence>
<dbReference type="InterPro" id="IPR011989">
    <property type="entry name" value="ARM-like"/>
</dbReference>
<comment type="caution">
    <text evidence="2">The sequence shown here is derived from an EMBL/GenBank/DDBJ whole genome shotgun (WGS) entry which is preliminary data.</text>
</comment>
<keyword evidence="1" id="KW-0472">Membrane</keyword>
<sequence>MKETENNKLVAYVLGDLSEKEQQEMDRLVRESPALQQEVADLKMVLGEIDQEPEIQPSRYSRDQFFQYLEMEAKNDHRAVNEKNHRLSWWAAAAVALVVIGVGFGVMLQNHSRQEAQIQRLSSEVVETRKLLLLAMLDDASASERIQAMNVSARDYQQDDRIVSALVDRLEKDENENVRMKAAEALGNFLPQEGVTEAMIRALELESSPEVQIMLIESLVSGGRKEAVPSLQRLLDREDVPEVVRNVAAYGLETMI</sequence>
<dbReference type="PANTHER" id="PTHR37461:SF1">
    <property type="entry name" value="ANTI-SIGMA-K FACTOR RSKA"/>
    <property type="match status" value="1"/>
</dbReference>